<feature type="region of interest" description="Disordered" evidence="5">
    <location>
        <begin position="194"/>
        <end position="244"/>
    </location>
</feature>
<feature type="compositionally biased region" description="Low complexity" evidence="5">
    <location>
        <begin position="303"/>
        <end position="320"/>
    </location>
</feature>
<dbReference type="OrthoDB" id="5347452at2759"/>
<dbReference type="PANTHER" id="PTHR15549">
    <property type="entry name" value="PAIRED IMMUNOGLOBULIN-LIKE TYPE 2 RECEPTOR"/>
    <property type="match status" value="1"/>
</dbReference>
<dbReference type="Proteomes" id="UP000813427">
    <property type="component" value="Unassembled WGS sequence"/>
</dbReference>
<evidence type="ECO:0000256" key="1">
    <source>
        <dbReference type="ARBA" id="ARBA00004167"/>
    </source>
</evidence>
<comment type="caution">
    <text evidence="8">The sequence shown here is derived from an EMBL/GenBank/DDBJ whole genome shotgun (WGS) entry which is preliminary data.</text>
</comment>
<dbReference type="GO" id="GO:0071944">
    <property type="term" value="C:cell periphery"/>
    <property type="evidence" value="ECO:0007669"/>
    <property type="project" value="UniProtKB-ARBA"/>
</dbReference>
<keyword evidence="3 6" id="KW-1133">Transmembrane helix</keyword>
<evidence type="ECO:0000313" key="8">
    <source>
        <dbReference type="EMBL" id="KAH7236570.1"/>
    </source>
</evidence>
<dbReference type="EMBL" id="JAGPXF010000007">
    <property type="protein sequence ID" value="KAH7236570.1"/>
    <property type="molecule type" value="Genomic_DNA"/>
</dbReference>
<feature type="compositionally biased region" description="Polar residues" evidence="5">
    <location>
        <begin position="195"/>
        <end position="220"/>
    </location>
</feature>
<evidence type="ECO:0000256" key="7">
    <source>
        <dbReference type="SAM" id="SignalP"/>
    </source>
</evidence>
<name>A0A8K0RT54_9HYPO</name>
<feature type="compositionally biased region" description="Polar residues" evidence="5">
    <location>
        <begin position="324"/>
        <end position="338"/>
    </location>
</feature>
<dbReference type="AlphaFoldDB" id="A0A8K0RT54"/>
<reference evidence="8" key="1">
    <citation type="journal article" date="2021" name="Nat. Commun.">
        <title>Genetic determinants of endophytism in the Arabidopsis root mycobiome.</title>
        <authorList>
            <person name="Mesny F."/>
            <person name="Miyauchi S."/>
            <person name="Thiergart T."/>
            <person name="Pickel B."/>
            <person name="Atanasova L."/>
            <person name="Karlsson M."/>
            <person name="Huettel B."/>
            <person name="Barry K.W."/>
            <person name="Haridas S."/>
            <person name="Chen C."/>
            <person name="Bauer D."/>
            <person name="Andreopoulos W."/>
            <person name="Pangilinan J."/>
            <person name="LaButti K."/>
            <person name="Riley R."/>
            <person name="Lipzen A."/>
            <person name="Clum A."/>
            <person name="Drula E."/>
            <person name="Henrissat B."/>
            <person name="Kohler A."/>
            <person name="Grigoriev I.V."/>
            <person name="Martin F.M."/>
            <person name="Hacquard S."/>
        </authorList>
    </citation>
    <scope>NUCLEOTIDE SEQUENCE</scope>
    <source>
        <strain evidence="8">MPI-SDFR-AT-0068</strain>
    </source>
</reference>
<dbReference type="GO" id="GO:0016020">
    <property type="term" value="C:membrane"/>
    <property type="evidence" value="ECO:0007669"/>
    <property type="project" value="UniProtKB-SubCell"/>
</dbReference>
<comment type="subcellular location">
    <subcellularLocation>
        <location evidence="1">Membrane</location>
        <topology evidence="1">Single-pass membrane protein</topology>
    </subcellularLocation>
</comment>
<feature type="compositionally biased region" description="Low complexity" evidence="5">
    <location>
        <begin position="339"/>
        <end position="350"/>
    </location>
</feature>
<keyword evidence="2 6" id="KW-0812">Transmembrane</keyword>
<keyword evidence="7" id="KW-0732">Signal</keyword>
<keyword evidence="4 6" id="KW-0472">Membrane</keyword>
<sequence length="392" mass="41318">MSSSSRALLLGAFLQSVKGMDVAHAAQRNHARDIPVATTTPAPYAFIDELNLFAGHGGLQVRQEATTSSTLVVTIAPSNTCGYLSGMPGVAITCKNLASCSWATVSTSGITSGLVGCDSEIYITCIESSRAVDPEVCDDVCESNAYYLRCTNSKEPFCRTYGYPSGIRDYRCASTSVKSVQSVKFTYEGEEKPSFRTTTIGGASTESLPTITEPSSTGSREPTETDTSTTTTSDAPAPTEKSKSAPVGAIVGGVVGGLALIGIIGIVVFFLLRRRKPKPDANPTPAPPVMAQQQKPPAPPMNPNQYPQQQPYPPVVSSYPDHSMTASPVHSDPHMSTMSGPVSSVGPASPTGWNQHPSPPPFHTPAPAYEMPGPEAREQEPVYEMGTNAGKT</sequence>
<evidence type="ECO:0000256" key="5">
    <source>
        <dbReference type="SAM" id="MobiDB-lite"/>
    </source>
</evidence>
<feature type="chain" id="PRO_5035420680" evidence="7">
    <location>
        <begin position="20"/>
        <end position="392"/>
    </location>
</feature>
<protein>
    <submittedName>
        <fullName evidence="8">Uncharacterized protein</fullName>
    </submittedName>
</protein>
<dbReference type="InterPro" id="IPR051694">
    <property type="entry name" value="Immunoregulatory_rcpt-like"/>
</dbReference>
<feature type="transmembrane region" description="Helical" evidence="6">
    <location>
        <begin position="247"/>
        <end position="272"/>
    </location>
</feature>
<feature type="compositionally biased region" description="Low complexity" evidence="5">
    <location>
        <begin position="225"/>
        <end position="239"/>
    </location>
</feature>
<gene>
    <name evidence="8" type="ORF">BKA59DRAFT_503998</name>
</gene>
<evidence type="ECO:0000313" key="9">
    <source>
        <dbReference type="Proteomes" id="UP000813427"/>
    </source>
</evidence>
<proteinExistence type="predicted"/>
<organism evidence="8 9">
    <name type="scientific">Fusarium tricinctum</name>
    <dbReference type="NCBI Taxonomy" id="61284"/>
    <lineage>
        <taxon>Eukaryota</taxon>
        <taxon>Fungi</taxon>
        <taxon>Dikarya</taxon>
        <taxon>Ascomycota</taxon>
        <taxon>Pezizomycotina</taxon>
        <taxon>Sordariomycetes</taxon>
        <taxon>Hypocreomycetidae</taxon>
        <taxon>Hypocreales</taxon>
        <taxon>Nectriaceae</taxon>
        <taxon>Fusarium</taxon>
        <taxon>Fusarium tricinctum species complex</taxon>
    </lineage>
</organism>
<feature type="signal peptide" evidence="7">
    <location>
        <begin position="1"/>
        <end position="19"/>
    </location>
</feature>
<evidence type="ECO:0000256" key="2">
    <source>
        <dbReference type="ARBA" id="ARBA00022692"/>
    </source>
</evidence>
<keyword evidence="9" id="KW-1185">Reference proteome</keyword>
<feature type="region of interest" description="Disordered" evidence="5">
    <location>
        <begin position="279"/>
        <end position="392"/>
    </location>
</feature>
<evidence type="ECO:0000256" key="4">
    <source>
        <dbReference type="ARBA" id="ARBA00023136"/>
    </source>
</evidence>
<accession>A0A8K0RT54</accession>
<dbReference type="PANTHER" id="PTHR15549:SF26">
    <property type="entry name" value="AXIAL BUDDING PATTERN PROTEIN 2-RELATED"/>
    <property type="match status" value="1"/>
</dbReference>
<evidence type="ECO:0000256" key="3">
    <source>
        <dbReference type="ARBA" id="ARBA00022989"/>
    </source>
</evidence>
<evidence type="ECO:0000256" key="6">
    <source>
        <dbReference type="SAM" id="Phobius"/>
    </source>
</evidence>